<dbReference type="EC" id="3.6.4.13" evidence="4"/>
<dbReference type="AlphaFoldDB" id="A0AAN8WFA6"/>
<dbReference type="GO" id="GO:0003723">
    <property type="term" value="F:RNA binding"/>
    <property type="evidence" value="ECO:0007669"/>
    <property type="project" value="UniProtKB-UniRule"/>
</dbReference>
<keyword evidence="6" id="KW-1185">Reference proteome</keyword>
<comment type="domain">
    <text evidence="4">The Q motif is unique to and characteristic of the DEAD box family of RNA helicases and controls ATP binding and hydrolysis.</text>
</comment>
<keyword evidence="4" id="KW-0694">RNA-binding</keyword>
<dbReference type="GO" id="GO:0016787">
    <property type="term" value="F:hydrolase activity"/>
    <property type="evidence" value="ECO:0007669"/>
    <property type="project" value="UniProtKB-KW"/>
</dbReference>
<sequence>MMLNSRASLSDAEITEESSDKTLFVEFGLNFFCPLVFLLHAFDNLFSPPQEANVMKDNVICIDKVLEKLYRARWVPEDGVHHAFSAGLLIGGRRDVDTEQQHLNELNILICTPGCSLQHIDETANFESSQLQILVLVEAVGIFDVGFKKPLLNGFVFVVFNLSNIHEIALRNSNQVSSWKNEAGGWGFIDNCEQRSVLFSTDVASRGLDFNKAAERVDCPEDVAGYVHRVGHTALLSIWREISSTPDAFRNRDA</sequence>
<comment type="similarity">
    <text evidence="4">Belongs to the DEAD box helicase family.</text>
</comment>
<protein>
    <recommendedName>
        <fullName evidence="4">ATP-dependent RNA helicase</fullName>
        <ecNumber evidence="4">3.6.4.13</ecNumber>
    </recommendedName>
</protein>
<gene>
    <name evidence="5" type="ORF">RJ641_000374</name>
</gene>
<evidence type="ECO:0000313" key="6">
    <source>
        <dbReference type="Proteomes" id="UP001370490"/>
    </source>
</evidence>
<comment type="catalytic activity">
    <reaction evidence="4">
        <text>ATP + H2O = ADP + phosphate + H(+)</text>
        <dbReference type="Rhea" id="RHEA:13065"/>
        <dbReference type="ChEBI" id="CHEBI:15377"/>
        <dbReference type="ChEBI" id="CHEBI:15378"/>
        <dbReference type="ChEBI" id="CHEBI:30616"/>
        <dbReference type="ChEBI" id="CHEBI:43474"/>
        <dbReference type="ChEBI" id="CHEBI:456216"/>
        <dbReference type="EC" id="3.6.4.13"/>
    </reaction>
</comment>
<comment type="caution">
    <text evidence="5">The sequence shown here is derived from an EMBL/GenBank/DDBJ whole genome shotgun (WGS) entry which is preliminary data.</text>
</comment>
<evidence type="ECO:0000256" key="4">
    <source>
        <dbReference type="RuleBase" id="RU365068"/>
    </source>
</evidence>
<dbReference type="InterPro" id="IPR027417">
    <property type="entry name" value="P-loop_NTPase"/>
</dbReference>
<reference evidence="5 6" key="1">
    <citation type="submission" date="2023-12" db="EMBL/GenBank/DDBJ databases">
        <title>A high-quality genome assembly for Dillenia turbinata (Dilleniales).</title>
        <authorList>
            <person name="Chanderbali A."/>
        </authorList>
    </citation>
    <scope>NUCLEOTIDE SEQUENCE [LARGE SCALE GENOMIC DNA]</scope>
    <source>
        <strain evidence="5">LSX21</strain>
        <tissue evidence="5">Leaf</tissue>
    </source>
</reference>
<keyword evidence="1 4" id="KW-0547">Nucleotide-binding</keyword>
<dbReference type="EMBL" id="JBAMMX010000001">
    <property type="protein sequence ID" value="KAK6946901.1"/>
    <property type="molecule type" value="Genomic_DNA"/>
</dbReference>
<accession>A0AAN8WFA6</accession>
<dbReference type="Gene3D" id="3.40.50.300">
    <property type="entry name" value="P-loop containing nucleotide triphosphate hydrolases"/>
    <property type="match status" value="2"/>
</dbReference>
<evidence type="ECO:0000256" key="1">
    <source>
        <dbReference type="ARBA" id="ARBA00022741"/>
    </source>
</evidence>
<keyword evidence="4 5" id="KW-0347">Helicase</keyword>
<evidence type="ECO:0000313" key="5">
    <source>
        <dbReference type="EMBL" id="KAK6946901.1"/>
    </source>
</evidence>
<organism evidence="5 6">
    <name type="scientific">Dillenia turbinata</name>
    <dbReference type="NCBI Taxonomy" id="194707"/>
    <lineage>
        <taxon>Eukaryota</taxon>
        <taxon>Viridiplantae</taxon>
        <taxon>Streptophyta</taxon>
        <taxon>Embryophyta</taxon>
        <taxon>Tracheophyta</taxon>
        <taxon>Spermatophyta</taxon>
        <taxon>Magnoliopsida</taxon>
        <taxon>eudicotyledons</taxon>
        <taxon>Gunneridae</taxon>
        <taxon>Pentapetalae</taxon>
        <taxon>Dilleniales</taxon>
        <taxon>Dilleniaceae</taxon>
        <taxon>Dillenia</taxon>
    </lineage>
</organism>
<keyword evidence="3 4" id="KW-0067">ATP-binding</keyword>
<evidence type="ECO:0000256" key="3">
    <source>
        <dbReference type="ARBA" id="ARBA00022840"/>
    </source>
</evidence>
<dbReference type="GO" id="GO:0003724">
    <property type="term" value="F:RNA helicase activity"/>
    <property type="evidence" value="ECO:0007669"/>
    <property type="project" value="UniProtKB-EC"/>
</dbReference>
<dbReference type="Proteomes" id="UP001370490">
    <property type="component" value="Unassembled WGS sequence"/>
</dbReference>
<comment type="function">
    <text evidence="4">RNA helicase.</text>
</comment>
<evidence type="ECO:0000256" key="2">
    <source>
        <dbReference type="ARBA" id="ARBA00022801"/>
    </source>
</evidence>
<name>A0AAN8WFA6_9MAGN</name>
<dbReference type="PANTHER" id="PTHR24031">
    <property type="entry name" value="RNA HELICASE"/>
    <property type="match status" value="1"/>
</dbReference>
<proteinExistence type="inferred from homology"/>
<keyword evidence="2 4" id="KW-0378">Hydrolase</keyword>
<dbReference type="GO" id="GO:0005524">
    <property type="term" value="F:ATP binding"/>
    <property type="evidence" value="ECO:0007669"/>
    <property type="project" value="UniProtKB-UniRule"/>
</dbReference>